<name>A0A0L0HCH5_SPIPD</name>
<dbReference type="PANTHER" id="PTHR22146:SF8">
    <property type="entry name" value="PROTEIN FAM166B"/>
    <property type="match status" value="1"/>
</dbReference>
<evidence type="ECO:0000256" key="5">
    <source>
        <dbReference type="ARBA" id="ARBA00035661"/>
    </source>
</evidence>
<keyword evidence="9" id="KW-1185">Reference proteome</keyword>
<keyword evidence="3" id="KW-0206">Cytoskeleton</keyword>
<dbReference type="OrthoDB" id="2019884at2759"/>
<organism evidence="8 9">
    <name type="scientific">Spizellomyces punctatus (strain DAOM BR117)</name>
    <dbReference type="NCBI Taxonomy" id="645134"/>
    <lineage>
        <taxon>Eukaryota</taxon>
        <taxon>Fungi</taxon>
        <taxon>Fungi incertae sedis</taxon>
        <taxon>Chytridiomycota</taxon>
        <taxon>Chytridiomycota incertae sedis</taxon>
        <taxon>Chytridiomycetes</taxon>
        <taxon>Spizellomycetales</taxon>
        <taxon>Spizellomycetaceae</taxon>
        <taxon>Spizellomyces</taxon>
    </lineage>
</organism>
<protein>
    <recommendedName>
        <fullName evidence="7">Ciliary microtubule inner protein 2A-C-like domain-containing protein</fullName>
    </recommendedName>
</protein>
<dbReference type="EMBL" id="KQ257460">
    <property type="protein sequence ID" value="KNC98569.1"/>
    <property type="molecule type" value="Genomic_DNA"/>
</dbReference>
<feature type="compositionally biased region" description="Low complexity" evidence="6">
    <location>
        <begin position="201"/>
        <end position="210"/>
    </location>
</feature>
<dbReference type="Pfam" id="PF10629">
    <property type="entry name" value="CMI2B-like"/>
    <property type="match status" value="2"/>
</dbReference>
<evidence type="ECO:0000256" key="4">
    <source>
        <dbReference type="ARBA" id="ARBA00023273"/>
    </source>
</evidence>
<feature type="compositionally biased region" description="Polar residues" evidence="6">
    <location>
        <begin position="160"/>
        <end position="174"/>
    </location>
</feature>
<accession>A0A0L0HCH5</accession>
<feature type="compositionally biased region" description="Low complexity" evidence="6">
    <location>
        <begin position="184"/>
        <end position="194"/>
    </location>
</feature>
<dbReference type="InterPro" id="IPR018902">
    <property type="entry name" value="CMI2A-C-like_dom"/>
</dbReference>
<comment type="subcellular location">
    <subcellularLocation>
        <location evidence="1">Cytoplasm</location>
        <location evidence="1">Cytoskeleton</location>
        <location evidence="1">Cilium axoneme</location>
    </subcellularLocation>
</comment>
<dbReference type="OMA" id="AGQCIDE"/>
<evidence type="ECO:0000256" key="2">
    <source>
        <dbReference type="ARBA" id="ARBA00022490"/>
    </source>
</evidence>
<gene>
    <name evidence="8" type="ORF">SPPG_06254</name>
</gene>
<evidence type="ECO:0000256" key="1">
    <source>
        <dbReference type="ARBA" id="ARBA00004430"/>
    </source>
</evidence>
<dbReference type="VEuPathDB" id="FungiDB:SPPG_06254"/>
<comment type="similarity">
    <text evidence="5">Belongs to the CIMIP2 family.</text>
</comment>
<evidence type="ECO:0000256" key="3">
    <source>
        <dbReference type="ARBA" id="ARBA00023212"/>
    </source>
</evidence>
<sequence length="415" mass="46021">MKSSIDSTQTCIATPNYAGFVPNLKHQYGLTYGNATRHILRTDPTIKSGIIQQSIEKRRGLSQDAGDRLKEDVVVKVKCEGDDAAKWVWSTAKKYATGDDRFSFPPVPGYTGYIPRSQEHFGRPYVETTNASLTDFHQMLKTKATLPHRIEAIQQHKSRNTTQRPVQTKRSFSRSVPHGGGFAAGNASGASGFAPVPPPAGRSAGSASSPIDDMSPYKLPQHHPQKTFISGYTGFVPRLQNHFGEPYSDNVREALDEFTAPRTRQDPYKHIKEQSADTPATYVSPKDTVKVNVGKARPIPGFTGFIPGSRTYYSATFAKTAEVAYEQFNNRDGKSHAISQPPSLPPKDLAKSQPIPGYRGHIPTFIFQGDRPYGISSKACIEAFDRERARYNREQDMYKAKEAAEKIRRHNGVTV</sequence>
<feature type="domain" description="Ciliary microtubule inner protein 2A-C-like" evidence="7">
    <location>
        <begin position="107"/>
        <end position="138"/>
    </location>
</feature>
<dbReference type="RefSeq" id="XP_016606609.1">
    <property type="nucleotide sequence ID" value="XM_016754467.1"/>
</dbReference>
<reference evidence="8 9" key="1">
    <citation type="submission" date="2009-08" db="EMBL/GenBank/DDBJ databases">
        <title>The Genome Sequence of Spizellomyces punctatus strain DAOM BR117.</title>
        <authorList>
            <consortium name="The Broad Institute Genome Sequencing Platform"/>
            <person name="Russ C."/>
            <person name="Cuomo C."/>
            <person name="Shea T."/>
            <person name="Young S.K."/>
            <person name="Zeng Q."/>
            <person name="Koehrsen M."/>
            <person name="Haas B."/>
            <person name="Borodovsky M."/>
            <person name="Guigo R."/>
            <person name="Alvarado L."/>
            <person name="Berlin A."/>
            <person name="Bochicchio J."/>
            <person name="Borenstein D."/>
            <person name="Chapman S."/>
            <person name="Chen Z."/>
            <person name="Engels R."/>
            <person name="Freedman E."/>
            <person name="Gellesch M."/>
            <person name="Goldberg J."/>
            <person name="Griggs A."/>
            <person name="Gujja S."/>
            <person name="Heiman D."/>
            <person name="Hepburn T."/>
            <person name="Howarth C."/>
            <person name="Jen D."/>
            <person name="Larson L."/>
            <person name="Lewis B."/>
            <person name="Mehta T."/>
            <person name="Park D."/>
            <person name="Pearson M."/>
            <person name="Roberts A."/>
            <person name="Saif S."/>
            <person name="Shenoy N."/>
            <person name="Sisk P."/>
            <person name="Stolte C."/>
            <person name="Sykes S."/>
            <person name="Thomson T."/>
            <person name="Walk T."/>
            <person name="White J."/>
            <person name="Yandava C."/>
            <person name="Burger G."/>
            <person name="Gray M.W."/>
            <person name="Holland P.W.H."/>
            <person name="King N."/>
            <person name="Lang F.B.F."/>
            <person name="Roger A.J."/>
            <person name="Ruiz-Trillo I."/>
            <person name="Lander E."/>
            <person name="Nusbaum C."/>
        </authorList>
    </citation>
    <scope>NUCLEOTIDE SEQUENCE [LARGE SCALE GENOMIC DNA]</scope>
    <source>
        <strain evidence="8 9">DAOM BR117</strain>
    </source>
</reference>
<dbReference type="InParanoid" id="A0A0L0HCH5"/>
<proteinExistence type="inferred from homology"/>
<evidence type="ECO:0000313" key="9">
    <source>
        <dbReference type="Proteomes" id="UP000053201"/>
    </source>
</evidence>
<dbReference type="GeneID" id="27689577"/>
<feature type="domain" description="Ciliary microtubule inner protein 2A-C-like" evidence="7">
    <location>
        <begin position="15"/>
        <end position="41"/>
    </location>
</feature>
<keyword evidence="2" id="KW-0963">Cytoplasm</keyword>
<dbReference type="eggNOG" id="ENOG502T6TR">
    <property type="taxonomic scope" value="Eukaryota"/>
</dbReference>
<dbReference type="GO" id="GO:0005930">
    <property type="term" value="C:axoneme"/>
    <property type="evidence" value="ECO:0007669"/>
    <property type="project" value="UniProtKB-SubCell"/>
</dbReference>
<dbReference type="PANTHER" id="PTHR22146">
    <property type="entry name" value="CAT EYE SYNDROME CRITICAL REGION PROTEIN 6"/>
    <property type="match status" value="1"/>
</dbReference>
<evidence type="ECO:0000256" key="6">
    <source>
        <dbReference type="SAM" id="MobiDB-lite"/>
    </source>
</evidence>
<dbReference type="Proteomes" id="UP000053201">
    <property type="component" value="Unassembled WGS sequence"/>
</dbReference>
<evidence type="ECO:0000313" key="8">
    <source>
        <dbReference type="EMBL" id="KNC98569.1"/>
    </source>
</evidence>
<feature type="region of interest" description="Disordered" evidence="6">
    <location>
        <begin position="154"/>
        <end position="219"/>
    </location>
</feature>
<dbReference type="AlphaFoldDB" id="A0A0L0HCH5"/>
<keyword evidence="4" id="KW-0966">Cell projection</keyword>
<evidence type="ECO:0000259" key="7">
    <source>
        <dbReference type="Pfam" id="PF10629"/>
    </source>
</evidence>